<dbReference type="WBParaSite" id="SSTP_0000081500.1">
    <property type="protein sequence ID" value="SSTP_0000081500.1"/>
    <property type="gene ID" value="SSTP_0000081500"/>
</dbReference>
<evidence type="ECO:0000313" key="2">
    <source>
        <dbReference type="WBParaSite" id="SSTP_0000081500.1"/>
    </source>
</evidence>
<evidence type="ECO:0000313" key="1">
    <source>
        <dbReference type="Proteomes" id="UP000035681"/>
    </source>
</evidence>
<keyword evidence="1" id="KW-1185">Reference proteome</keyword>
<proteinExistence type="predicted"/>
<sequence>MDSLTVLNERLKSIEDRLGNSSVIQNSSVTSTIEKLERILKEKKYGFLLSLNKEDIAHLDKKKIEIEEKDVKDKTVAIYYATEKLKKYCQDLEQVDIMSKKIFDSEVFVKVPSLMKELNKIQSEVEKSFEDVLSYCEEVKTMKMELIEVIKVLTARVSKLETKEN</sequence>
<dbReference type="AlphaFoldDB" id="A0A0K0DUA2"/>
<name>A0A0K0DUA2_STRER</name>
<dbReference type="WBParaSite" id="TCONS_00005825.p1">
    <property type="protein sequence ID" value="TCONS_00005825.p1"/>
    <property type="gene ID" value="XLOC_004046"/>
</dbReference>
<protein>
    <submittedName>
        <fullName evidence="2">Tubulin-specific chaperone A</fullName>
    </submittedName>
</protein>
<reference evidence="2" key="1">
    <citation type="submission" date="2015-08" db="UniProtKB">
        <authorList>
            <consortium name="WormBaseParasite"/>
        </authorList>
    </citation>
    <scope>IDENTIFICATION</scope>
</reference>
<organism evidence="2">
    <name type="scientific">Strongyloides stercoralis</name>
    <name type="common">Threadworm</name>
    <dbReference type="NCBI Taxonomy" id="6248"/>
    <lineage>
        <taxon>Eukaryota</taxon>
        <taxon>Metazoa</taxon>
        <taxon>Ecdysozoa</taxon>
        <taxon>Nematoda</taxon>
        <taxon>Chromadorea</taxon>
        <taxon>Rhabditida</taxon>
        <taxon>Tylenchina</taxon>
        <taxon>Panagrolaimomorpha</taxon>
        <taxon>Strongyloidoidea</taxon>
        <taxon>Strongyloididae</taxon>
        <taxon>Strongyloides</taxon>
    </lineage>
</organism>
<dbReference type="Proteomes" id="UP000035681">
    <property type="component" value="Unplaced"/>
</dbReference>
<accession>A0A0K0DUA2</accession>